<dbReference type="RefSeq" id="WP_034419824.1">
    <property type="nucleotide sequence ID" value="NZ_CP045798.1"/>
</dbReference>
<protein>
    <recommendedName>
        <fullName evidence="2">RNA 2',3'-cyclic phosphodiesterase</fullName>
        <shortName evidence="2">RNA 2',3'-CPDase</shortName>
        <ecNumber evidence="2">3.1.4.58</ecNumber>
    </recommendedName>
</protein>
<evidence type="ECO:0000256" key="2">
    <source>
        <dbReference type="HAMAP-Rule" id="MF_01940"/>
    </source>
</evidence>
<name>A0A7G6E0T4_THEFR</name>
<keyword evidence="5" id="KW-1185">Reference proteome</keyword>
<dbReference type="KEGG" id="tfr:BR63_04810"/>
<evidence type="ECO:0000313" key="5">
    <source>
        <dbReference type="Proteomes" id="UP000515847"/>
    </source>
</evidence>
<dbReference type="PANTHER" id="PTHR35561:SF1">
    <property type="entry name" value="RNA 2',3'-CYCLIC PHOSPHODIESTERASE"/>
    <property type="match status" value="1"/>
</dbReference>
<dbReference type="OrthoDB" id="9789350at2"/>
<dbReference type="EMBL" id="CP045798">
    <property type="protein sequence ID" value="QNB45688.1"/>
    <property type="molecule type" value="Genomic_DNA"/>
</dbReference>
<gene>
    <name evidence="4" type="primary">thpR</name>
    <name evidence="4" type="ORF">BR63_04810</name>
</gene>
<organism evidence="4 5">
    <name type="scientific">Thermanaerosceptrum fracticalcis</name>
    <dbReference type="NCBI Taxonomy" id="1712410"/>
    <lineage>
        <taxon>Bacteria</taxon>
        <taxon>Bacillati</taxon>
        <taxon>Bacillota</taxon>
        <taxon>Clostridia</taxon>
        <taxon>Eubacteriales</taxon>
        <taxon>Peptococcaceae</taxon>
        <taxon>Thermanaerosceptrum</taxon>
    </lineage>
</organism>
<dbReference type="NCBIfam" id="TIGR02258">
    <property type="entry name" value="2_5_ligase"/>
    <property type="match status" value="1"/>
</dbReference>
<feature type="active site" description="Proton acceptor" evidence="2">
    <location>
        <position position="132"/>
    </location>
</feature>
<evidence type="ECO:0000313" key="4">
    <source>
        <dbReference type="EMBL" id="QNB45688.1"/>
    </source>
</evidence>
<feature type="short sequence motif" description="HXTX 2" evidence="2">
    <location>
        <begin position="132"/>
        <end position="135"/>
    </location>
</feature>
<dbReference type="SUPFAM" id="SSF55144">
    <property type="entry name" value="LigT-like"/>
    <property type="match status" value="1"/>
</dbReference>
<comment type="catalytic activity">
    <reaction evidence="2">
        <text>a 3'-end 2',3'-cyclophospho-ribonucleotide-RNA + H2O = a 3'-end 2'-phospho-ribonucleotide-RNA + H(+)</text>
        <dbReference type="Rhea" id="RHEA:11828"/>
        <dbReference type="Rhea" id="RHEA-COMP:10464"/>
        <dbReference type="Rhea" id="RHEA-COMP:17353"/>
        <dbReference type="ChEBI" id="CHEBI:15377"/>
        <dbReference type="ChEBI" id="CHEBI:15378"/>
        <dbReference type="ChEBI" id="CHEBI:83064"/>
        <dbReference type="ChEBI" id="CHEBI:173113"/>
        <dbReference type="EC" id="3.1.4.58"/>
    </reaction>
</comment>
<dbReference type="InterPro" id="IPR009097">
    <property type="entry name" value="Cyclic_Pdiesterase"/>
</dbReference>
<dbReference type="InterPro" id="IPR004175">
    <property type="entry name" value="RNA_CPDase"/>
</dbReference>
<dbReference type="GO" id="GO:0008664">
    <property type="term" value="F:RNA 2',3'-cyclic 3'-phosphodiesterase activity"/>
    <property type="evidence" value="ECO:0007669"/>
    <property type="project" value="UniProtKB-EC"/>
</dbReference>
<dbReference type="PANTHER" id="PTHR35561">
    <property type="entry name" value="RNA 2',3'-CYCLIC PHOSPHODIESTERASE"/>
    <property type="match status" value="1"/>
</dbReference>
<dbReference type="GO" id="GO:0004113">
    <property type="term" value="F:2',3'-cyclic-nucleotide 3'-phosphodiesterase activity"/>
    <property type="evidence" value="ECO:0007669"/>
    <property type="project" value="InterPro"/>
</dbReference>
<accession>A0A7G6E0T4</accession>
<proteinExistence type="inferred from homology"/>
<dbReference type="Proteomes" id="UP000515847">
    <property type="component" value="Chromosome"/>
</dbReference>
<evidence type="ECO:0000256" key="1">
    <source>
        <dbReference type="ARBA" id="ARBA00022801"/>
    </source>
</evidence>
<dbReference type="AlphaFoldDB" id="A0A7G6E0T4"/>
<comment type="function">
    <text evidence="2">Hydrolyzes RNA 2',3'-cyclic phosphodiester to an RNA 2'-phosphomonoester.</text>
</comment>
<feature type="domain" description="Phosphoesterase HXTX" evidence="3">
    <location>
        <begin position="105"/>
        <end position="182"/>
    </location>
</feature>
<keyword evidence="1 2" id="KW-0378">Hydrolase</keyword>
<dbReference type="EC" id="3.1.4.58" evidence="2"/>
<dbReference type="Gene3D" id="3.90.1140.10">
    <property type="entry name" value="Cyclic phosphodiesterase"/>
    <property type="match status" value="1"/>
</dbReference>
<feature type="active site" description="Proton donor" evidence="2">
    <location>
        <position position="44"/>
    </location>
</feature>
<comment type="similarity">
    <text evidence="2">Belongs to the 2H phosphoesterase superfamily. ThpR family.</text>
</comment>
<dbReference type="HAMAP" id="MF_01940">
    <property type="entry name" value="RNA_CPDase"/>
    <property type="match status" value="1"/>
</dbReference>
<sequence length="191" mass="21480">MVQTIRAFWAFELPEPVVEAVTQLQTELARIFPHLRWVNSANLHLTLHFLGDIHPSLVEKMLREFTPILQKTPAPFMSLGKIGAFPRWSEPRVIWLSLTGNHTILRKIYGDTAAAIGKLGIPVDAARPYTPHITLARINTKLKPNFSGFATMKDHPLPNLPGFYLGKLTLYASKLTPAGPIYTPLHSYHLK</sequence>
<evidence type="ECO:0000259" key="3">
    <source>
        <dbReference type="Pfam" id="PF02834"/>
    </source>
</evidence>
<feature type="short sequence motif" description="HXTX 1" evidence="2">
    <location>
        <begin position="44"/>
        <end position="47"/>
    </location>
</feature>
<reference evidence="4 5" key="1">
    <citation type="journal article" date="2019" name="Front. Microbiol.">
        <title>Thermoanaerosceptrum fracticalcis gen. nov. sp. nov., a Novel Fumarate-Fermenting Microorganism From a Deep Fractured Carbonate Aquifer of the US Great Basin.</title>
        <authorList>
            <person name="Hamilton-Brehm S.D."/>
            <person name="Stewart L.E."/>
            <person name="Zavarin M."/>
            <person name="Caldwell M."/>
            <person name="Lawson P.A."/>
            <person name="Onstott T.C."/>
            <person name="Grzymski J."/>
            <person name="Neveux I."/>
            <person name="Lollar B.S."/>
            <person name="Russell C.E."/>
            <person name="Moser D.P."/>
        </authorList>
    </citation>
    <scope>NUCLEOTIDE SEQUENCE [LARGE SCALE GENOMIC DNA]</scope>
    <source>
        <strain evidence="4 5">DRI-13</strain>
    </source>
</reference>
<dbReference type="InterPro" id="IPR014051">
    <property type="entry name" value="Phosphoesterase_HXTX"/>
</dbReference>
<feature type="domain" description="Phosphoesterase HXTX" evidence="3">
    <location>
        <begin position="13"/>
        <end position="95"/>
    </location>
</feature>
<dbReference type="Pfam" id="PF02834">
    <property type="entry name" value="LigT_PEase"/>
    <property type="match status" value="2"/>
</dbReference>